<dbReference type="InterPro" id="IPR002123">
    <property type="entry name" value="Plipid/glycerol_acylTrfase"/>
</dbReference>
<dbReference type="Proteomes" id="UP000490386">
    <property type="component" value="Unassembled WGS sequence"/>
</dbReference>
<evidence type="ECO:0000313" key="5">
    <source>
        <dbReference type="Proteomes" id="UP000490386"/>
    </source>
</evidence>
<dbReference type="PANTHER" id="PTHR10434">
    <property type="entry name" value="1-ACYL-SN-GLYCEROL-3-PHOSPHATE ACYLTRANSFERASE"/>
    <property type="match status" value="1"/>
</dbReference>
<accession>A0A7J5B2R7</accession>
<dbReference type="AlphaFoldDB" id="A0A7J5B2R7"/>
<dbReference type="GO" id="GO:0005886">
    <property type="term" value="C:plasma membrane"/>
    <property type="evidence" value="ECO:0007669"/>
    <property type="project" value="TreeGrafter"/>
</dbReference>
<keyword evidence="5" id="KW-1185">Reference proteome</keyword>
<reference evidence="4 5" key="1">
    <citation type="submission" date="2019-09" db="EMBL/GenBank/DDBJ databases">
        <title>Phylogeny of genus Pseudoclavibacter and closely related genus.</title>
        <authorList>
            <person name="Li Y."/>
        </authorList>
    </citation>
    <scope>NUCLEOTIDE SEQUENCE [LARGE SCALE GENOMIC DNA]</scope>
    <source>
        <strain evidence="4 5">THG-MD12</strain>
    </source>
</reference>
<organism evidence="4 5">
    <name type="scientific">Pseudoclavibacter terrae</name>
    <dbReference type="NCBI Taxonomy" id="1530195"/>
    <lineage>
        <taxon>Bacteria</taxon>
        <taxon>Bacillati</taxon>
        <taxon>Actinomycetota</taxon>
        <taxon>Actinomycetes</taxon>
        <taxon>Micrococcales</taxon>
        <taxon>Microbacteriaceae</taxon>
        <taxon>Pseudoclavibacter</taxon>
    </lineage>
</organism>
<protein>
    <submittedName>
        <fullName evidence="4">1-acyl-sn-glycerol-3-phosphate acyltransferase</fullName>
    </submittedName>
</protein>
<dbReference type="SMART" id="SM00563">
    <property type="entry name" value="PlsC"/>
    <property type="match status" value="1"/>
</dbReference>
<evidence type="ECO:0000259" key="3">
    <source>
        <dbReference type="SMART" id="SM00563"/>
    </source>
</evidence>
<sequence length="239" mass="26540">MLYWVLKHLFAGPLVRATFRPWVRGIENIPAKGPVILASNHLSVVDSFFMPLSIDRRVYFLAKKEYFTGTGIKGWLTAQFFKSTGMLPIDRGGGAASEASLQTGLRVLSEGRVLGIYPEGTRSPDARMFRGRTGIARMIMQADKPVTVVPVVMVDTERVLPIGAKVPRLRKVGMVFGEPLTFTRYEGMAADRFVLRSITDEIMSELHALSNQDYRDIYASSIRTKMDAEAKALAAAQKP</sequence>
<dbReference type="Pfam" id="PF01553">
    <property type="entry name" value="Acyltransferase"/>
    <property type="match status" value="1"/>
</dbReference>
<name>A0A7J5B2R7_9MICO</name>
<dbReference type="OrthoDB" id="9808424at2"/>
<proteinExistence type="predicted"/>
<dbReference type="GO" id="GO:0006654">
    <property type="term" value="P:phosphatidic acid biosynthetic process"/>
    <property type="evidence" value="ECO:0007669"/>
    <property type="project" value="TreeGrafter"/>
</dbReference>
<feature type="domain" description="Phospholipid/glycerol acyltransferase" evidence="3">
    <location>
        <begin position="35"/>
        <end position="156"/>
    </location>
</feature>
<evidence type="ECO:0000313" key="4">
    <source>
        <dbReference type="EMBL" id="KAB1638303.1"/>
    </source>
</evidence>
<comment type="caution">
    <text evidence="4">The sequence shown here is derived from an EMBL/GenBank/DDBJ whole genome shotgun (WGS) entry which is preliminary data.</text>
</comment>
<dbReference type="RefSeq" id="WP_104252817.1">
    <property type="nucleotide sequence ID" value="NZ_CANKVH010000001.1"/>
</dbReference>
<dbReference type="PANTHER" id="PTHR10434:SF11">
    <property type="entry name" value="1-ACYL-SN-GLYCEROL-3-PHOSPHATE ACYLTRANSFERASE"/>
    <property type="match status" value="1"/>
</dbReference>
<keyword evidence="1 4" id="KW-0808">Transferase</keyword>
<dbReference type="SUPFAM" id="SSF69593">
    <property type="entry name" value="Glycerol-3-phosphate (1)-acyltransferase"/>
    <property type="match status" value="1"/>
</dbReference>
<dbReference type="EMBL" id="WBJX01000002">
    <property type="protein sequence ID" value="KAB1638303.1"/>
    <property type="molecule type" value="Genomic_DNA"/>
</dbReference>
<evidence type="ECO:0000256" key="1">
    <source>
        <dbReference type="ARBA" id="ARBA00022679"/>
    </source>
</evidence>
<dbReference type="GO" id="GO:0003841">
    <property type="term" value="F:1-acylglycerol-3-phosphate O-acyltransferase activity"/>
    <property type="evidence" value="ECO:0007669"/>
    <property type="project" value="TreeGrafter"/>
</dbReference>
<dbReference type="CDD" id="cd07989">
    <property type="entry name" value="LPLAT_AGPAT-like"/>
    <property type="match status" value="1"/>
</dbReference>
<keyword evidence="2 4" id="KW-0012">Acyltransferase</keyword>
<gene>
    <name evidence="4" type="ORF">F8O03_07855</name>
</gene>
<evidence type="ECO:0000256" key="2">
    <source>
        <dbReference type="ARBA" id="ARBA00023315"/>
    </source>
</evidence>